<dbReference type="InterPro" id="IPR008988">
    <property type="entry name" value="Transcriptional_repressor_C"/>
</dbReference>
<dbReference type="PANTHER" id="PTHR12835:SF5">
    <property type="entry name" value="BIOTIN--PROTEIN LIGASE"/>
    <property type="match status" value="1"/>
</dbReference>
<keyword evidence="8" id="KW-1185">Reference proteome</keyword>
<dbReference type="GO" id="GO:0009249">
    <property type="term" value="P:protein lipoylation"/>
    <property type="evidence" value="ECO:0007669"/>
    <property type="project" value="UniProtKB-ARBA"/>
</dbReference>
<dbReference type="NCBIfam" id="TIGR00121">
    <property type="entry name" value="birA_ligase"/>
    <property type="match status" value="1"/>
</dbReference>
<dbReference type="Pfam" id="PF02237">
    <property type="entry name" value="BPL_C"/>
    <property type="match status" value="1"/>
</dbReference>
<dbReference type="eggNOG" id="COG0340">
    <property type="taxonomic scope" value="Bacteria"/>
</dbReference>
<dbReference type="GO" id="GO:0003677">
    <property type="term" value="F:DNA binding"/>
    <property type="evidence" value="ECO:0007669"/>
    <property type="project" value="UniProtKB-UniRule"/>
</dbReference>
<feature type="domain" description="BPL/LPL catalytic" evidence="6">
    <location>
        <begin position="81"/>
        <end position="267"/>
    </location>
</feature>
<dbReference type="PANTHER" id="PTHR12835">
    <property type="entry name" value="BIOTIN PROTEIN LIGASE"/>
    <property type="match status" value="1"/>
</dbReference>
<dbReference type="Pfam" id="PF08279">
    <property type="entry name" value="HTH_11"/>
    <property type="match status" value="1"/>
</dbReference>
<feature type="binding site" evidence="5">
    <location>
        <begin position="104"/>
        <end position="106"/>
    </location>
    <ligand>
        <name>biotin</name>
        <dbReference type="ChEBI" id="CHEBI:57586"/>
    </ligand>
</feature>
<dbReference type="GO" id="GO:0016740">
    <property type="term" value="F:transferase activity"/>
    <property type="evidence" value="ECO:0007669"/>
    <property type="project" value="UniProtKB-ARBA"/>
</dbReference>
<evidence type="ECO:0000256" key="5">
    <source>
        <dbReference type="HAMAP-Rule" id="MF_00978"/>
    </source>
</evidence>
<evidence type="ECO:0000256" key="2">
    <source>
        <dbReference type="ARBA" id="ARBA00022741"/>
    </source>
</evidence>
<comment type="similarity">
    <text evidence="5">Belongs to the biotin--protein ligase family.</text>
</comment>
<evidence type="ECO:0000256" key="4">
    <source>
        <dbReference type="ARBA" id="ARBA00023267"/>
    </source>
</evidence>
<dbReference type="CDD" id="cd16442">
    <property type="entry name" value="BPL"/>
    <property type="match status" value="1"/>
</dbReference>
<dbReference type="InterPro" id="IPR036390">
    <property type="entry name" value="WH_DNA-bd_sf"/>
</dbReference>
<dbReference type="HAMAP" id="MF_00978">
    <property type="entry name" value="Bifunct_BirA"/>
    <property type="match status" value="1"/>
</dbReference>
<feature type="binding site" evidence="5">
    <location>
        <position position="197"/>
    </location>
    <ligand>
        <name>biotin</name>
        <dbReference type="ChEBI" id="CHEBI:57586"/>
    </ligand>
</feature>
<evidence type="ECO:0000256" key="1">
    <source>
        <dbReference type="ARBA" id="ARBA00022598"/>
    </source>
</evidence>
<dbReference type="GO" id="GO:0004077">
    <property type="term" value="F:biotin--[biotin carboxyl-carrier protein] ligase activity"/>
    <property type="evidence" value="ECO:0007669"/>
    <property type="project" value="UniProtKB-UniRule"/>
</dbReference>
<keyword evidence="2 5" id="KW-0547">Nucleotide-binding</keyword>
<keyword evidence="4 5" id="KW-0092">Biotin</keyword>
<dbReference type="SUPFAM" id="SSF55681">
    <property type="entry name" value="Class II aaRS and biotin synthetases"/>
    <property type="match status" value="1"/>
</dbReference>
<dbReference type="EC" id="6.3.4.15" evidence="5"/>
<dbReference type="Gene3D" id="1.10.10.10">
    <property type="entry name" value="Winged helix-like DNA-binding domain superfamily/Winged helix DNA-binding domain"/>
    <property type="match status" value="1"/>
</dbReference>
<proteinExistence type="inferred from homology"/>
<evidence type="ECO:0000313" key="8">
    <source>
        <dbReference type="Proteomes" id="UP000027946"/>
    </source>
</evidence>
<protein>
    <recommendedName>
        <fullName evidence="5">Bifunctional ligase/repressor BirA</fullName>
    </recommendedName>
    <alternativeName>
        <fullName evidence="5">Biotin--[acetyl-CoA-carboxylase] ligase</fullName>
        <ecNumber evidence="5">6.3.4.15</ecNumber>
    </alternativeName>
    <alternativeName>
        <fullName evidence="5">Biotin--protein ligase</fullName>
    </alternativeName>
    <alternativeName>
        <fullName evidence="5">Biotin-[acetyl-CoA carboxylase] synthetase</fullName>
    </alternativeName>
</protein>
<dbReference type="SUPFAM" id="SSF50037">
    <property type="entry name" value="C-terminal domain of transcriptional repressors"/>
    <property type="match status" value="1"/>
</dbReference>
<dbReference type="InterPro" id="IPR036388">
    <property type="entry name" value="WH-like_DNA-bd_sf"/>
</dbReference>
<dbReference type="Gene3D" id="3.30.930.10">
    <property type="entry name" value="Bira Bifunctional Protein, Domain 2"/>
    <property type="match status" value="1"/>
</dbReference>
<dbReference type="InterPro" id="IPR003142">
    <property type="entry name" value="BPL_C"/>
</dbReference>
<dbReference type="GO" id="GO:0005524">
    <property type="term" value="F:ATP binding"/>
    <property type="evidence" value="ECO:0007669"/>
    <property type="project" value="UniProtKB-UniRule"/>
</dbReference>
<evidence type="ECO:0000313" key="7">
    <source>
        <dbReference type="EMBL" id="KDR94921.1"/>
    </source>
</evidence>
<dbReference type="InterPro" id="IPR004143">
    <property type="entry name" value="BPL_LPL_catalytic"/>
</dbReference>
<comment type="catalytic activity">
    <reaction evidence="5">
        <text>biotin + L-lysyl-[protein] + ATP = N(6)-biotinyl-L-lysyl-[protein] + AMP + diphosphate + H(+)</text>
        <dbReference type="Rhea" id="RHEA:11756"/>
        <dbReference type="Rhea" id="RHEA-COMP:9752"/>
        <dbReference type="Rhea" id="RHEA-COMP:10505"/>
        <dbReference type="ChEBI" id="CHEBI:15378"/>
        <dbReference type="ChEBI" id="CHEBI:29969"/>
        <dbReference type="ChEBI" id="CHEBI:30616"/>
        <dbReference type="ChEBI" id="CHEBI:33019"/>
        <dbReference type="ChEBI" id="CHEBI:57586"/>
        <dbReference type="ChEBI" id="CHEBI:83144"/>
        <dbReference type="ChEBI" id="CHEBI:456215"/>
        <dbReference type="EC" id="6.3.4.15"/>
    </reaction>
</comment>
<dbReference type="Gene3D" id="2.30.30.100">
    <property type="match status" value="1"/>
</dbReference>
<dbReference type="GO" id="GO:0006355">
    <property type="term" value="P:regulation of DNA-templated transcription"/>
    <property type="evidence" value="ECO:0007669"/>
    <property type="project" value="UniProtKB-UniRule"/>
</dbReference>
<dbReference type="eggNOG" id="COG1654">
    <property type="taxonomic scope" value="Bacteria"/>
</dbReference>
<dbReference type="Pfam" id="PF03099">
    <property type="entry name" value="BPL_LplA_LipB"/>
    <property type="match status" value="1"/>
</dbReference>
<reference evidence="7 8" key="1">
    <citation type="submission" date="2014-03" db="EMBL/GenBank/DDBJ databases">
        <title>Genome sequence of Clostridium litorale W6, DSM 5388.</title>
        <authorList>
            <person name="Poehlein A."/>
            <person name="Jagirdar A."/>
            <person name="Khonsari B."/>
            <person name="Chibani C.M."/>
            <person name="Gutierrez Gutierrez D.A."/>
            <person name="Davydova E."/>
            <person name="Alghaithi H.S."/>
            <person name="Nair K.P."/>
            <person name="Dhamotharan K."/>
            <person name="Chandran L."/>
            <person name="G W."/>
            <person name="Daniel R."/>
        </authorList>
    </citation>
    <scope>NUCLEOTIDE SEQUENCE [LARGE SCALE GENOMIC DNA]</scope>
    <source>
        <strain evidence="7 8">W6</strain>
    </source>
</reference>
<evidence type="ECO:0000256" key="3">
    <source>
        <dbReference type="ARBA" id="ARBA00022840"/>
    </source>
</evidence>
<gene>
    <name evidence="5 7" type="primary">birA</name>
    <name evidence="7" type="ORF">CLIT_13c02430</name>
</gene>
<dbReference type="GO" id="GO:0005737">
    <property type="term" value="C:cytoplasm"/>
    <property type="evidence" value="ECO:0007669"/>
    <property type="project" value="TreeGrafter"/>
</dbReference>
<feature type="DNA-binding region" description="H-T-H motif" evidence="5">
    <location>
        <begin position="33"/>
        <end position="52"/>
    </location>
</feature>
<keyword evidence="5" id="KW-0805">Transcription regulation</keyword>
<keyword evidence="5" id="KW-0804">Transcription</keyword>
<sequence>MISGRQVLDERMMTLKDRVLKYLIRNKGSFVSGEKISESLGISRAAVWKHISSLRQDGFEIDSASRRGYMLIGDADIINPQIISDSLRTSFIGKKIIYMDSIGSTNDHIKSIAGGSTDGTVVIANEQTKGKGRMGRYWHSQKGDGIWMSMLLKPHIAPNKASIITQIAGAAIVKALDEFGVSAMIKWPNDIILNGKKLCGILTEMAAEIDRINYIVLGMGMNVKSDNFPDEISDIATSLYKEGHAIKRADIIRSIFENFERLYVDYIKNDDLKEVVEICRERSAVIGKDIYVITWSEKKKARALDISQNGDLLVEYKDGRKESLVSGEVSIRKADDE</sequence>
<accession>A0A069RD08</accession>
<feature type="binding site" evidence="5">
    <location>
        <position position="127"/>
    </location>
    <ligand>
        <name>biotin</name>
        <dbReference type="ChEBI" id="CHEBI:57586"/>
    </ligand>
</feature>
<dbReference type="InterPro" id="IPR030855">
    <property type="entry name" value="Bifunct_BirA"/>
</dbReference>
<name>A0A069RD08_PEPLI</name>
<dbReference type="InterPro" id="IPR004408">
    <property type="entry name" value="Biotin_CoA_COase_ligase"/>
</dbReference>
<keyword evidence="5" id="KW-0678">Repressor</keyword>
<dbReference type="PROSITE" id="PS51733">
    <property type="entry name" value="BPL_LPL_CATALYTIC"/>
    <property type="match status" value="1"/>
</dbReference>
<dbReference type="InterPro" id="IPR045864">
    <property type="entry name" value="aa-tRNA-synth_II/BPL/LPL"/>
</dbReference>
<dbReference type="EMBL" id="JJMM01000013">
    <property type="protein sequence ID" value="KDR94921.1"/>
    <property type="molecule type" value="Genomic_DNA"/>
</dbReference>
<dbReference type="SUPFAM" id="SSF46785">
    <property type="entry name" value="Winged helix' DNA-binding domain"/>
    <property type="match status" value="1"/>
</dbReference>
<dbReference type="InterPro" id="IPR013196">
    <property type="entry name" value="HTH_11"/>
</dbReference>
<comment type="caution">
    <text evidence="5">Lacks conserved residue(s) required for the propagation of feature annotation.</text>
</comment>
<dbReference type="STRING" id="1121324.CLIT_13c02430"/>
<comment type="function">
    <text evidence="5">Acts both as a biotin--[acetyl-CoA-carboxylase] ligase and a repressor.</text>
</comment>
<dbReference type="Proteomes" id="UP000027946">
    <property type="component" value="Unassembled WGS sequence"/>
</dbReference>
<organism evidence="7 8">
    <name type="scientific">Peptoclostridium litorale DSM 5388</name>
    <dbReference type="NCBI Taxonomy" id="1121324"/>
    <lineage>
        <taxon>Bacteria</taxon>
        <taxon>Bacillati</taxon>
        <taxon>Bacillota</taxon>
        <taxon>Clostridia</taxon>
        <taxon>Peptostreptococcales</taxon>
        <taxon>Peptoclostridiaceae</taxon>
        <taxon>Peptoclostridium</taxon>
    </lineage>
</organism>
<dbReference type="AlphaFoldDB" id="A0A069RD08"/>
<keyword evidence="1 5" id="KW-0436">Ligase</keyword>
<comment type="caution">
    <text evidence="7">The sequence shown here is derived from an EMBL/GenBank/DDBJ whole genome shotgun (WGS) entry which is preliminary data.</text>
</comment>
<evidence type="ECO:0000259" key="6">
    <source>
        <dbReference type="PROSITE" id="PS51733"/>
    </source>
</evidence>
<keyword evidence="5" id="KW-0238">DNA-binding</keyword>
<keyword evidence="3 5" id="KW-0067">ATP-binding</keyword>